<dbReference type="Pfam" id="PF01497">
    <property type="entry name" value="Peripla_BP_2"/>
    <property type="match status" value="1"/>
</dbReference>
<dbReference type="AlphaFoldDB" id="A0A345DAA4"/>
<dbReference type="Gene3D" id="3.40.50.1980">
    <property type="entry name" value="Nitrogenase molybdenum iron protein domain"/>
    <property type="match status" value="2"/>
</dbReference>
<evidence type="ECO:0000256" key="1">
    <source>
        <dbReference type="ARBA" id="ARBA00022729"/>
    </source>
</evidence>
<sequence>MTFLKTIMGCGMALTCAFAINAHAFEVNDDTGHTLSINAPAQRIIALSPSITENLFAIGAGDRIIGTTTYSDFPATAKNIPIIGDYQSLDLERIAALKPDVIIAWQGGNSPAQLAALERLNIPVYFHRVQTLADIPVALMRLAQLTGVESSAAPIILNAYRTLPLLRDARQPVMPTFYQVWHAPLMTLNGSSWVSDALARCGAHNVFADLPLTAPTVNVEEVLRLKPSIIATATPGGQPDDSLKEWLQWVDLPAIRAQGLIYTDADSMNRATLRTLTATHELCTKVDQVRLNVLHS</sequence>
<dbReference type="CDD" id="cd01144">
    <property type="entry name" value="BtuF"/>
    <property type="match status" value="1"/>
</dbReference>
<reference evidence="5" key="1">
    <citation type="submission" date="2018-07" db="EMBL/GenBank/DDBJ databases">
        <authorList>
            <person name="Kim H."/>
        </authorList>
    </citation>
    <scope>NUCLEOTIDE SEQUENCE [LARGE SCALE GENOMIC DNA]</scope>
    <source>
        <strain evidence="5">F02</strain>
    </source>
</reference>
<keyword evidence="5" id="KW-1185">Reference proteome</keyword>
<evidence type="ECO:0000256" key="2">
    <source>
        <dbReference type="SAM" id="SignalP"/>
    </source>
</evidence>
<protein>
    <submittedName>
        <fullName evidence="4">Vitamin B12-binding protein</fullName>
    </submittedName>
</protein>
<dbReference type="RefSeq" id="WP_114562504.1">
    <property type="nucleotide sequence ID" value="NZ_CP031124.1"/>
</dbReference>
<dbReference type="Proteomes" id="UP000252182">
    <property type="component" value="Chromosome"/>
</dbReference>
<dbReference type="SUPFAM" id="SSF53807">
    <property type="entry name" value="Helical backbone' metal receptor"/>
    <property type="match status" value="1"/>
</dbReference>
<dbReference type="OrthoDB" id="6495095at2"/>
<dbReference type="NCBIfam" id="NF038402">
    <property type="entry name" value="TroA_like"/>
    <property type="match status" value="1"/>
</dbReference>
<feature type="chain" id="PRO_5016584389" evidence="2">
    <location>
        <begin position="25"/>
        <end position="296"/>
    </location>
</feature>
<dbReference type="InterPro" id="IPR050902">
    <property type="entry name" value="ABC_Transporter_SBP"/>
</dbReference>
<dbReference type="PROSITE" id="PS50983">
    <property type="entry name" value="FE_B12_PBP"/>
    <property type="match status" value="1"/>
</dbReference>
<dbReference type="InterPro" id="IPR054828">
    <property type="entry name" value="Vit_B12_bind_prot"/>
</dbReference>
<accession>A0A345DAA4</accession>
<organism evidence="4 5">
    <name type="scientific">Ephemeroptericola cinctiostellae</name>
    <dbReference type="NCBI Taxonomy" id="2268024"/>
    <lineage>
        <taxon>Bacteria</taxon>
        <taxon>Pseudomonadati</taxon>
        <taxon>Pseudomonadota</taxon>
        <taxon>Betaproteobacteria</taxon>
        <taxon>Burkholderiales</taxon>
        <taxon>Burkholderiaceae</taxon>
        <taxon>Ephemeroptericola</taxon>
    </lineage>
</organism>
<feature type="domain" description="Fe/B12 periplasmic-binding" evidence="3">
    <location>
        <begin position="43"/>
        <end position="290"/>
    </location>
</feature>
<keyword evidence="1 2" id="KW-0732">Signal</keyword>
<name>A0A345DAA4_9BURK</name>
<dbReference type="KEGG" id="hyf:DTO96_101022"/>
<dbReference type="EMBL" id="CP031124">
    <property type="protein sequence ID" value="AXF85292.1"/>
    <property type="molecule type" value="Genomic_DNA"/>
</dbReference>
<proteinExistence type="predicted"/>
<feature type="signal peptide" evidence="2">
    <location>
        <begin position="1"/>
        <end position="24"/>
    </location>
</feature>
<gene>
    <name evidence="4" type="primary">btuF</name>
    <name evidence="4" type="ORF">DTO96_101022</name>
</gene>
<evidence type="ECO:0000259" key="3">
    <source>
        <dbReference type="PROSITE" id="PS50983"/>
    </source>
</evidence>
<dbReference type="GO" id="GO:0071281">
    <property type="term" value="P:cellular response to iron ion"/>
    <property type="evidence" value="ECO:0007669"/>
    <property type="project" value="TreeGrafter"/>
</dbReference>
<dbReference type="PANTHER" id="PTHR30535">
    <property type="entry name" value="VITAMIN B12-BINDING PROTEIN"/>
    <property type="match status" value="1"/>
</dbReference>
<evidence type="ECO:0000313" key="4">
    <source>
        <dbReference type="EMBL" id="AXF85292.1"/>
    </source>
</evidence>
<dbReference type="PANTHER" id="PTHR30535:SF34">
    <property type="entry name" value="MOLYBDATE-BINDING PROTEIN MOLA"/>
    <property type="match status" value="1"/>
</dbReference>
<dbReference type="InterPro" id="IPR002491">
    <property type="entry name" value="ABC_transptr_periplasmic_BD"/>
</dbReference>
<evidence type="ECO:0000313" key="5">
    <source>
        <dbReference type="Proteomes" id="UP000252182"/>
    </source>
</evidence>